<gene>
    <name evidence="2" type="ORF">UY16_C0016G0001</name>
</gene>
<keyword evidence="1" id="KW-0812">Transmembrane</keyword>
<keyword evidence="1" id="KW-1133">Transmembrane helix</keyword>
<dbReference type="Pfam" id="PF14584">
    <property type="entry name" value="DUF4446"/>
    <property type="match status" value="1"/>
</dbReference>
<protein>
    <recommendedName>
        <fullName evidence="4">DUF4446 domain-containing protein</fullName>
    </recommendedName>
</protein>
<keyword evidence="1" id="KW-0472">Membrane</keyword>
<name>A0A0G1U1G9_9BACT</name>
<dbReference type="EMBL" id="LCOY01000016">
    <property type="protein sequence ID" value="KKU87909.1"/>
    <property type="molecule type" value="Genomic_DNA"/>
</dbReference>
<reference evidence="2 3" key="1">
    <citation type="journal article" date="2015" name="Nature">
        <title>rRNA introns, odd ribosomes, and small enigmatic genomes across a large radiation of phyla.</title>
        <authorList>
            <person name="Brown C.T."/>
            <person name="Hug L.A."/>
            <person name="Thomas B.C."/>
            <person name="Sharon I."/>
            <person name="Castelle C.J."/>
            <person name="Singh A."/>
            <person name="Wilkins M.J."/>
            <person name="Williams K.H."/>
            <person name="Banfield J.F."/>
        </authorList>
    </citation>
    <scope>NUCLEOTIDE SEQUENCE [LARGE SCALE GENOMIC DNA]</scope>
</reference>
<evidence type="ECO:0000256" key="1">
    <source>
        <dbReference type="SAM" id="Phobius"/>
    </source>
</evidence>
<comment type="caution">
    <text evidence="2">The sequence shown here is derived from an EMBL/GenBank/DDBJ whole genome shotgun (WGS) entry which is preliminary data.</text>
</comment>
<dbReference type="Proteomes" id="UP000034739">
    <property type="component" value="Unassembled WGS sequence"/>
</dbReference>
<evidence type="ECO:0008006" key="4">
    <source>
        <dbReference type="Google" id="ProtNLM"/>
    </source>
</evidence>
<accession>A0A0G1U1G9</accession>
<dbReference type="AlphaFoldDB" id="A0A0G1U1G9"/>
<feature type="transmembrane region" description="Helical" evidence="1">
    <location>
        <begin position="6"/>
        <end position="27"/>
    </location>
</feature>
<dbReference type="InterPro" id="IPR027981">
    <property type="entry name" value="DUF4446"/>
</dbReference>
<sequence length="155" mass="17259">MPFNESFVLVGIILLFVWVSVVTVLVFRMISHYNGLTKGASRTGLKEILESILETQQGLKKKVVELTVELGKTQEAGKLHLERIGIVRFNPFDDTGGTQSFTMALLDGRDNGIVITSLYARNSNRWYVKEITQGTGMDVALSKEEQAAIKKARNL</sequence>
<evidence type="ECO:0000313" key="3">
    <source>
        <dbReference type="Proteomes" id="UP000034739"/>
    </source>
</evidence>
<proteinExistence type="predicted"/>
<organism evidence="2 3">
    <name type="scientific">Candidatus Gottesmanbacteria bacterium GW2011_GWA2_47_9</name>
    <dbReference type="NCBI Taxonomy" id="1618445"/>
    <lineage>
        <taxon>Bacteria</taxon>
        <taxon>Candidatus Gottesmaniibacteriota</taxon>
    </lineage>
</organism>
<evidence type="ECO:0000313" key="2">
    <source>
        <dbReference type="EMBL" id="KKU87909.1"/>
    </source>
</evidence>